<dbReference type="SUPFAM" id="SSF53448">
    <property type="entry name" value="Nucleotide-diphospho-sugar transferases"/>
    <property type="match status" value="1"/>
</dbReference>
<dbReference type="InterPro" id="IPR029044">
    <property type="entry name" value="Nucleotide-diphossugar_trans"/>
</dbReference>
<feature type="non-terminal residue" evidence="2">
    <location>
        <position position="283"/>
    </location>
</feature>
<dbReference type="InterPro" id="IPR050486">
    <property type="entry name" value="Mannose-1P_guanyltransferase"/>
</dbReference>
<dbReference type="Pfam" id="PF00483">
    <property type="entry name" value="NTP_transferase"/>
    <property type="match status" value="1"/>
</dbReference>
<dbReference type="CDD" id="cd06426">
    <property type="entry name" value="NTP_transferase_like_2"/>
    <property type="match status" value="1"/>
</dbReference>
<dbReference type="AlphaFoldDB" id="A0A382VMY8"/>
<dbReference type="Gene3D" id="3.90.550.10">
    <property type="entry name" value="Spore Coat Polysaccharide Biosynthesis Protein SpsA, Chain A"/>
    <property type="match status" value="1"/>
</dbReference>
<dbReference type="Pfam" id="PF00571">
    <property type="entry name" value="CBS"/>
    <property type="match status" value="1"/>
</dbReference>
<dbReference type="Gene3D" id="3.10.580.10">
    <property type="entry name" value="CBS-domain"/>
    <property type="match status" value="1"/>
</dbReference>
<dbReference type="InterPro" id="IPR000644">
    <property type="entry name" value="CBS_dom"/>
</dbReference>
<feature type="domain" description="CBS" evidence="1">
    <location>
        <begin position="25"/>
        <end position="81"/>
    </location>
</feature>
<evidence type="ECO:0000313" key="2">
    <source>
        <dbReference type="EMBL" id="SVD47794.1"/>
    </source>
</evidence>
<dbReference type="PANTHER" id="PTHR22572">
    <property type="entry name" value="SUGAR-1-PHOSPHATE GUANYL TRANSFERASE"/>
    <property type="match status" value="1"/>
</dbReference>
<organism evidence="2">
    <name type="scientific">marine metagenome</name>
    <dbReference type="NCBI Taxonomy" id="408172"/>
    <lineage>
        <taxon>unclassified sequences</taxon>
        <taxon>metagenomes</taxon>
        <taxon>ecological metagenomes</taxon>
    </lineage>
</organism>
<protein>
    <recommendedName>
        <fullName evidence="1">CBS domain-containing protein</fullName>
    </recommendedName>
</protein>
<dbReference type="EMBL" id="UINC01153208">
    <property type="protein sequence ID" value="SVD47794.1"/>
    <property type="molecule type" value="Genomic_DNA"/>
</dbReference>
<gene>
    <name evidence="2" type="ORF">METZ01_LOCUS400648</name>
</gene>
<feature type="non-terminal residue" evidence="2">
    <location>
        <position position="1"/>
    </location>
</feature>
<sequence length="283" mass="31592">TVTDSDIRRALLKHLGMDCLVEEVMNKSPTTALSSDSSDSIMSKMKSKNLLHMPIIDENGILVGLETFIHLTYDKKYDNPVLIMAGGFGTRLHPLTKDIPKPLLDVGNRPILETILVRFIKAGFHNFFISTHYKAEKIKEHFGDGSAWGVKIEYVNEEKPLGTAGSIGLLPKNLPKLPILMMNGDVLTKVNFEHLLSFHAEQKGIATMCIREYDVQIPFGVVNIDKQQAKSIVEKPVKKFFVNAGIYVLEPELVNTVNPNTPIDMPNLLEKQIKKGKSVSIFP</sequence>
<name>A0A382VMY8_9ZZZZ</name>
<reference evidence="2" key="1">
    <citation type="submission" date="2018-05" db="EMBL/GenBank/DDBJ databases">
        <authorList>
            <person name="Lanie J.A."/>
            <person name="Ng W.-L."/>
            <person name="Kazmierczak K.M."/>
            <person name="Andrzejewski T.M."/>
            <person name="Davidsen T.M."/>
            <person name="Wayne K.J."/>
            <person name="Tettelin H."/>
            <person name="Glass J.I."/>
            <person name="Rusch D."/>
            <person name="Podicherti R."/>
            <person name="Tsui H.-C.T."/>
            <person name="Winkler M.E."/>
        </authorList>
    </citation>
    <scope>NUCLEOTIDE SEQUENCE</scope>
</reference>
<evidence type="ECO:0000259" key="1">
    <source>
        <dbReference type="PROSITE" id="PS51371"/>
    </source>
</evidence>
<dbReference type="PROSITE" id="PS51371">
    <property type="entry name" value="CBS"/>
    <property type="match status" value="1"/>
</dbReference>
<proteinExistence type="predicted"/>
<dbReference type="InterPro" id="IPR005835">
    <property type="entry name" value="NTP_transferase_dom"/>
</dbReference>
<dbReference type="InterPro" id="IPR046342">
    <property type="entry name" value="CBS_dom_sf"/>
</dbReference>
<accession>A0A382VMY8</accession>